<protein>
    <submittedName>
        <fullName evidence="8">DNA-binding WRKY</fullName>
    </submittedName>
</protein>
<accession>A0A103YAG3</accession>
<evidence type="ECO:0000256" key="3">
    <source>
        <dbReference type="ARBA" id="ARBA00023125"/>
    </source>
</evidence>
<keyword evidence="9" id="KW-1185">Reference proteome</keyword>
<organism evidence="8 9">
    <name type="scientific">Cynara cardunculus var. scolymus</name>
    <name type="common">Globe artichoke</name>
    <name type="synonym">Cynara scolymus</name>
    <dbReference type="NCBI Taxonomy" id="59895"/>
    <lineage>
        <taxon>Eukaryota</taxon>
        <taxon>Viridiplantae</taxon>
        <taxon>Streptophyta</taxon>
        <taxon>Embryophyta</taxon>
        <taxon>Tracheophyta</taxon>
        <taxon>Spermatophyta</taxon>
        <taxon>Magnoliopsida</taxon>
        <taxon>eudicotyledons</taxon>
        <taxon>Gunneridae</taxon>
        <taxon>Pentapetalae</taxon>
        <taxon>asterids</taxon>
        <taxon>campanulids</taxon>
        <taxon>Asterales</taxon>
        <taxon>Asteraceae</taxon>
        <taxon>Carduoideae</taxon>
        <taxon>Cardueae</taxon>
        <taxon>Carduinae</taxon>
        <taxon>Cynara</taxon>
    </lineage>
</organism>
<comment type="subcellular location">
    <subcellularLocation>
        <location evidence="1">Nucleus</location>
    </subcellularLocation>
</comment>
<dbReference type="Proteomes" id="UP000243975">
    <property type="component" value="Unassembled WGS sequence"/>
</dbReference>
<dbReference type="InterPro" id="IPR003657">
    <property type="entry name" value="WRKY_dom"/>
</dbReference>
<keyword evidence="2" id="KW-0805">Transcription regulation</keyword>
<dbReference type="PANTHER" id="PTHR31221:SF334">
    <property type="entry name" value="WRKY TRANSCRIPTION FACTOR 57-RELATED"/>
    <property type="match status" value="1"/>
</dbReference>
<evidence type="ECO:0000256" key="1">
    <source>
        <dbReference type="ARBA" id="ARBA00004123"/>
    </source>
</evidence>
<evidence type="ECO:0000313" key="8">
    <source>
        <dbReference type="EMBL" id="KVI05499.1"/>
    </source>
</evidence>
<dbReference type="InterPro" id="IPR044810">
    <property type="entry name" value="WRKY_plant"/>
</dbReference>
<dbReference type="GO" id="GO:0043565">
    <property type="term" value="F:sequence-specific DNA binding"/>
    <property type="evidence" value="ECO:0007669"/>
    <property type="project" value="InterPro"/>
</dbReference>
<gene>
    <name evidence="8" type="ORF">Ccrd_016185</name>
</gene>
<dbReference type="AlphaFoldDB" id="A0A103YAG3"/>
<evidence type="ECO:0000256" key="5">
    <source>
        <dbReference type="ARBA" id="ARBA00023242"/>
    </source>
</evidence>
<evidence type="ECO:0000256" key="2">
    <source>
        <dbReference type="ARBA" id="ARBA00023015"/>
    </source>
</evidence>
<feature type="compositionally biased region" description="Polar residues" evidence="6">
    <location>
        <begin position="82"/>
        <end position="91"/>
    </location>
</feature>
<dbReference type="Pfam" id="PF03106">
    <property type="entry name" value="WRKY"/>
    <property type="match status" value="1"/>
</dbReference>
<dbReference type="EMBL" id="LEKV01001869">
    <property type="protein sequence ID" value="KVI05499.1"/>
    <property type="molecule type" value="Genomic_DNA"/>
</dbReference>
<dbReference type="SMART" id="SM00774">
    <property type="entry name" value="WRKY"/>
    <property type="match status" value="1"/>
</dbReference>
<dbReference type="STRING" id="59895.A0A103YAG3"/>
<proteinExistence type="predicted"/>
<feature type="region of interest" description="Disordered" evidence="6">
    <location>
        <begin position="82"/>
        <end position="128"/>
    </location>
</feature>
<name>A0A103YAG3_CYNCS</name>
<comment type="caution">
    <text evidence="8">The sequence shown here is derived from an EMBL/GenBank/DDBJ whole genome shotgun (WGS) entry which is preliminary data.</text>
</comment>
<dbReference type="PANTHER" id="PTHR31221">
    <property type="entry name" value="WRKY TRANSCRIPTION FACTOR PROTEIN 1-RELATED"/>
    <property type="match status" value="1"/>
</dbReference>
<keyword evidence="3 8" id="KW-0238">DNA-binding</keyword>
<dbReference type="PROSITE" id="PS50811">
    <property type="entry name" value="WRKY"/>
    <property type="match status" value="1"/>
</dbReference>
<feature type="compositionally biased region" description="Low complexity" evidence="6">
    <location>
        <begin position="109"/>
        <end position="119"/>
    </location>
</feature>
<dbReference type="GO" id="GO:0005634">
    <property type="term" value="C:nucleus"/>
    <property type="evidence" value="ECO:0007669"/>
    <property type="project" value="UniProtKB-SubCell"/>
</dbReference>
<dbReference type="GO" id="GO:0003700">
    <property type="term" value="F:DNA-binding transcription factor activity"/>
    <property type="evidence" value="ECO:0007669"/>
    <property type="project" value="InterPro"/>
</dbReference>
<dbReference type="OMA" id="FHRNTSD"/>
<reference evidence="8 9" key="1">
    <citation type="journal article" date="2016" name="Sci. Rep.">
        <title>The genome sequence of the outbreeding globe artichoke constructed de novo incorporating a phase-aware low-pass sequencing strategy of F1 progeny.</title>
        <authorList>
            <person name="Scaglione D."/>
            <person name="Reyes-Chin-Wo S."/>
            <person name="Acquadro A."/>
            <person name="Froenicke L."/>
            <person name="Portis E."/>
            <person name="Beitel C."/>
            <person name="Tirone M."/>
            <person name="Mauro R."/>
            <person name="Lo Monaco A."/>
            <person name="Mauromicale G."/>
            <person name="Faccioli P."/>
            <person name="Cattivelli L."/>
            <person name="Rieseberg L."/>
            <person name="Michelmore R."/>
            <person name="Lanteri S."/>
        </authorList>
    </citation>
    <scope>NUCLEOTIDE SEQUENCE [LARGE SCALE GENOMIC DNA]</scope>
    <source>
        <strain evidence="8">2C</strain>
    </source>
</reference>
<dbReference type="InterPro" id="IPR036576">
    <property type="entry name" value="WRKY_dom_sf"/>
</dbReference>
<evidence type="ECO:0000256" key="4">
    <source>
        <dbReference type="ARBA" id="ARBA00023163"/>
    </source>
</evidence>
<dbReference type="SUPFAM" id="SSF118290">
    <property type="entry name" value="WRKY DNA-binding domain"/>
    <property type="match status" value="1"/>
</dbReference>
<evidence type="ECO:0000259" key="7">
    <source>
        <dbReference type="PROSITE" id="PS50811"/>
    </source>
</evidence>
<sequence>MDDQNSADPVTGGFSTDSTWTLHGDYGFFGINDTRENSILSEFGWNFQQPQPEFDRIDSGGCCGVPEDTNPTTSAVAVQTQAGSVENTGDVSMSNPLVSSSSSEDRPDSSAASCDVASSGKPPSSETGVNTAAIAAEMAWVWRWRAVYDKTRKNAQKLLDEMHLNLLVEVFVAIFFEYFMTHVLSQKLLEMIYRGKVKKKGTKRIRQQRFAFMTKSEIDHLEDGYRWRKYGQKAVKNSPFPRSYYRCTNSKCTVKKRVERSSTDPTTVITTYEGQHCHHTVGFPRGLISHEGAYARQLAPPSTLQQFNYLRANLPRVGDHLGASQSQPQVVVSETGDHSSHRKPQASFQDSRVDQGLLGDIVPPIMRNR</sequence>
<evidence type="ECO:0000256" key="6">
    <source>
        <dbReference type="SAM" id="MobiDB-lite"/>
    </source>
</evidence>
<feature type="compositionally biased region" description="Low complexity" evidence="6">
    <location>
        <begin position="92"/>
        <end position="102"/>
    </location>
</feature>
<feature type="domain" description="WRKY" evidence="7">
    <location>
        <begin position="216"/>
        <end position="281"/>
    </location>
</feature>
<keyword evidence="4" id="KW-0804">Transcription</keyword>
<dbReference type="Gramene" id="KVI05499">
    <property type="protein sequence ID" value="KVI05499"/>
    <property type="gene ID" value="Ccrd_016185"/>
</dbReference>
<feature type="region of interest" description="Disordered" evidence="6">
    <location>
        <begin position="319"/>
        <end position="354"/>
    </location>
</feature>
<feature type="compositionally biased region" description="Polar residues" evidence="6">
    <location>
        <begin position="323"/>
        <end position="332"/>
    </location>
</feature>
<keyword evidence="5" id="KW-0539">Nucleus</keyword>
<dbReference type="FunFam" id="2.20.25.80:FF:000003">
    <property type="entry name" value="WRKY transcription factor 57"/>
    <property type="match status" value="1"/>
</dbReference>
<evidence type="ECO:0000313" key="9">
    <source>
        <dbReference type="Proteomes" id="UP000243975"/>
    </source>
</evidence>
<dbReference type="Gene3D" id="2.20.25.80">
    <property type="entry name" value="WRKY domain"/>
    <property type="match status" value="1"/>
</dbReference>